<dbReference type="OrthoDB" id="270651at2759"/>
<dbReference type="GO" id="GO:0032259">
    <property type="term" value="P:methylation"/>
    <property type="evidence" value="ECO:0007669"/>
    <property type="project" value="UniProtKB-KW"/>
</dbReference>
<dbReference type="InterPro" id="IPR029026">
    <property type="entry name" value="tRNA_m1G_MTases_N"/>
</dbReference>
<protein>
    <recommendedName>
        <fullName evidence="4">RNA 2-O ribose methyltransferase substrate binding domain-containing protein</fullName>
    </recommendedName>
</protein>
<dbReference type="InterPro" id="IPR051259">
    <property type="entry name" value="rRNA_Methyltransferase"/>
</dbReference>
<dbReference type="EMBL" id="OU896708">
    <property type="protein sequence ID" value="CAH1155363.1"/>
    <property type="molecule type" value="Genomic_DNA"/>
</dbReference>
<dbReference type="GO" id="GO:0006396">
    <property type="term" value="P:RNA processing"/>
    <property type="evidence" value="ECO:0007669"/>
    <property type="project" value="InterPro"/>
</dbReference>
<dbReference type="GO" id="GO:0005737">
    <property type="term" value="C:cytoplasm"/>
    <property type="evidence" value="ECO:0007669"/>
    <property type="project" value="UniProtKB-ARBA"/>
</dbReference>
<dbReference type="GO" id="GO:0008173">
    <property type="term" value="F:RNA methyltransferase activity"/>
    <property type="evidence" value="ECO:0007669"/>
    <property type="project" value="InterPro"/>
</dbReference>
<dbReference type="CDD" id="cd18106">
    <property type="entry name" value="SpoU-like_RNMTL1"/>
    <property type="match status" value="1"/>
</dbReference>
<dbReference type="Pfam" id="PF22435">
    <property type="entry name" value="MRM3-like_sub_bind"/>
    <property type="match status" value="1"/>
</dbReference>
<sequence length="419" mass="47238">MSSFQRLLLPILSNSNQFMQCQVRHLPRWKFRSPVNVIPAEEYDEIQDKPKTSKFQIDDEYPHQELLSDQQNLSTKNKETALNYALKSHAKKPLTISKNNQAHIKAKITTTDMLETIIDEEGNFIYTKMQNNDSRIGSILVDLKSKKERNKNDLILLEGKRLIKDALESGCTLKYILFSRFKEVEYLRPYLPNMGAKLYKMPYREMQMWSGLTTNPGIMGVFKIPDVDSFTPSSDSLPLTIICDNIREASNLGAVLRTCGGLGCQEVILTKGCVNVWDSKVLRSACGTHFRLRIHRKQTWEEISGDLKENSSVFIADNHTISAGGDDSISSKTNLSQLIQSVPVLPYYGVNFTSSDHIVLIVGGETEGISEDSYNLAKQLNGVRLNVPLSNNVESLNIGVALGIIAFEMKRQMNVNRNL</sequence>
<gene>
    <name evidence="5" type="ORF">PHAECO_LOCUS6770</name>
</gene>
<keyword evidence="3" id="KW-0808">Transferase</keyword>
<proteinExistence type="inferred from homology"/>
<dbReference type="Pfam" id="PF00588">
    <property type="entry name" value="SpoU_methylase"/>
    <property type="match status" value="1"/>
</dbReference>
<dbReference type="GO" id="GO:0003723">
    <property type="term" value="F:RNA binding"/>
    <property type="evidence" value="ECO:0007669"/>
    <property type="project" value="InterPro"/>
</dbReference>
<dbReference type="Proteomes" id="UP001153737">
    <property type="component" value="Chromosome 2"/>
</dbReference>
<keyword evidence="6" id="KW-1185">Reference proteome</keyword>
<dbReference type="AlphaFoldDB" id="A0A9P0GT07"/>
<evidence type="ECO:0000313" key="6">
    <source>
        <dbReference type="Proteomes" id="UP001153737"/>
    </source>
</evidence>
<dbReference type="PANTHER" id="PTHR43191">
    <property type="entry name" value="RRNA METHYLTRANSFERASE 3"/>
    <property type="match status" value="1"/>
</dbReference>
<dbReference type="Gene3D" id="3.40.1280.10">
    <property type="match status" value="1"/>
</dbReference>
<dbReference type="InterPro" id="IPR029064">
    <property type="entry name" value="Ribosomal_eL30-like_sf"/>
</dbReference>
<reference evidence="5" key="1">
    <citation type="submission" date="2022-01" db="EMBL/GenBank/DDBJ databases">
        <authorList>
            <person name="King R."/>
        </authorList>
    </citation>
    <scope>NUCLEOTIDE SEQUENCE</scope>
</reference>
<dbReference type="InterPro" id="IPR001537">
    <property type="entry name" value="SpoU_MeTrfase"/>
</dbReference>
<evidence type="ECO:0000256" key="3">
    <source>
        <dbReference type="ARBA" id="ARBA00022679"/>
    </source>
</evidence>
<evidence type="ECO:0000256" key="2">
    <source>
        <dbReference type="ARBA" id="ARBA00022603"/>
    </source>
</evidence>
<comment type="similarity">
    <text evidence="1">Belongs to the class IV-like SAM-binding methyltransferase superfamily. RNA methyltransferase TrmH family.</text>
</comment>
<dbReference type="PANTHER" id="PTHR43191:SF2">
    <property type="entry name" value="RRNA METHYLTRANSFERASE 3, MITOCHONDRIAL"/>
    <property type="match status" value="1"/>
</dbReference>
<evidence type="ECO:0000259" key="4">
    <source>
        <dbReference type="SMART" id="SM00967"/>
    </source>
</evidence>
<reference evidence="5" key="2">
    <citation type="submission" date="2022-10" db="EMBL/GenBank/DDBJ databases">
        <authorList>
            <consortium name="ENA_rothamsted_submissions"/>
            <consortium name="culmorum"/>
            <person name="King R."/>
        </authorList>
    </citation>
    <scope>NUCLEOTIDE SEQUENCE</scope>
</reference>
<feature type="domain" description="RNA 2-O ribose methyltransferase substrate binding" evidence="4">
    <location>
        <begin position="156"/>
        <end position="228"/>
    </location>
</feature>
<keyword evidence="2" id="KW-0489">Methyltransferase</keyword>
<evidence type="ECO:0000313" key="5">
    <source>
        <dbReference type="EMBL" id="CAH1155363.1"/>
    </source>
</evidence>
<dbReference type="SUPFAM" id="SSF75217">
    <property type="entry name" value="alpha/beta knot"/>
    <property type="match status" value="1"/>
</dbReference>
<dbReference type="InterPro" id="IPR029028">
    <property type="entry name" value="Alpha/beta_knot_MTases"/>
</dbReference>
<name>A0A9P0GT07_PHACE</name>
<organism evidence="5 6">
    <name type="scientific">Phaedon cochleariae</name>
    <name type="common">Mustard beetle</name>
    <dbReference type="NCBI Taxonomy" id="80249"/>
    <lineage>
        <taxon>Eukaryota</taxon>
        <taxon>Metazoa</taxon>
        <taxon>Ecdysozoa</taxon>
        <taxon>Arthropoda</taxon>
        <taxon>Hexapoda</taxon>
        <taxon>Insecta</taxon>
        <taxon>Pterygota</taxon>
        <taxon>Neoptera</taxon>
        <taxon>Endopterygota</taxon>
        <taxon>Coleoptera</taxon>
        <taxon>Polyphaga</taxon>
        <taxon>Cucujiformia</taxon>
        <taxon>Chrysomeloidea</taxon>
        <taxon>Chrysomelidae</taxon>
        <taxon>Chrysomelinae</taxon>
        <taxon>Chrysomelini</taxon>
        <taxon>Phaedon</taxon>
    </lineage>
</organism>
<accession>A0A9P0GT07</accession>
<dbReference type="InterPro" id="IPR013123">
    <property type="entry name" value="SpoU_subst-bd"/>
</dbReference>
<dbReference type="SMART" id="SM00967">
    <property type="entry name" value="SpoU_sub_bind"/>
    <property type="match status" value="1"/>
</dbReference>
<dbReference type="InterPro" id="IPR053888">
    <property type="entry name" value="MRM3-like_sub_bind"/>
</dbReference>
<evidence type="ECO:0000256" key="1">
    <source>
        <dbReference type="ARBA" id="ARBA00007228"/>
    </source>
</evidence>
<dbReference type="Gene3D" id="3.30.1330.30">
    <property type="match status" value="1"/>
</dbReference>
<dbReference type="SUPFAM" id="SSF55315">
    <property type="entry name" value="L30e-like"/>
    <property type="match status" value="1"/>
</dbReference>